<dbReference type="Gene3D" id="1.25.40.20">
    <property type="entry name" value="Ankyrin repeat-containing domain"/>
    <property type="match status" value="1"/>
</dbReference>
<dbReference type="PROSITE" id="PS50297">
    <property type="entry name" value="ANK_REP_REGION"/>
    <property type="match status" value="1"/>
</dbReference>
<dbReference type="InterPro" id="IPR002110">
    <property type="entry name" value="Ankyrin_rpt"/>
</dbReference>
<keyword evidence="4" id="KW-1185">Reference proteome</keyword>
<dbReference type="Gene3D" id="3.90.176.10">
    <property type="entry name" value="Toxin ADP-ribosyltransferase, Chain A, domain 1"/>
    <property type="match status" value="1"/>
</dbReference>
<evidence type="ECO:0000313" key="5">
    <source>
        <dbReference type="Proteomes" id="UP000663877"/>
    </source>
</evidence>
<dbReference type="SUPFAM" id="SSF48403">
    <property type="entry name" value="Ankyrin repeat"/>
    <property type="match status" value="1"/>
</dbReference>
<name>A0A814W0M2_9BILA</name>
<dbReference type="PROSITE" id="PS51996">
    <property type="entry name" value="TR_MART"/>
    <property type="match status" value="1"/>
</dbReference>
<dbReference type="Proteomes" id="UP000663832">
    <property type="component" value="Unassembled WGS sequence"/>
</dbReference>
<dbReference type="EMBL" id="CAJNOM010000463">
    <property type="protein sequence ID" value="CAF1452286.1"/>
    <property type="molecule type" value="Genomic_DNA"/>
</dbReference>
<evidence type="ECO:0000313" key="3">
    <source>
        <dbReference type="EMBL" id="CAF1452286.1"/>
    </source>
</evidence>
<dbReference type="OrthoDB" id="9995210at2759"/>
<keyword evidence="1" id="KW-0040">ANK repeat</keyword>
<dbReference type="Pfam" id="PF13857">
    <property type="entry name" value="Ank_5"/>
    <property type="match status" value="1"/>
</dbReference>
<evidence type="ECO:0000256" key="1">
    <source>
        <dbReference type="PROSITE-ProRule" id="PRU00023"/>
    </source>
</evidence>
<gene>
    <name evidence="2" type="ORF">BJG266_LOCUS26534</name>
    <name evidence="3" type="ORF">QVE165_LOCUS40371</name>
</gene>
<protein>
    <submittedName>
        <fullName evidence="2">Uncharacterized protein</fullName>
    </submittedName>
</protein>
<evidence type="ECO:0000313" key="2">
    <source>
        <dbReference type="EMBL" id="CAF1194558.1"/>
    </source>
</evidence>
<dbReference type="Proteomes" id="UP000663877">
    <property type="component" value="Unassembled WGS sequence"/>
</dbReference>
<dbReference type="AlphaFoldDB" id="A0A814W0M2"/>
<dbReference type="InterPro" id="IPR036770">
    <property type="entry name" value="Ankyrin_rpt-contain_sf"/>
</dbReference>
<reference evidence="2" key="1">
    <citation type="submission" date="2021-02" db="EMBL/GenBank/DDBJ databases">
        <authorList>
            <person name="Nowell W R."/>
        </authorList>
    </citation>
    <scope>NUCLEOTIDE SEQUENCE</scope>
</reference>
<dbReference type="PROSITE" id="PS50088">
    <property type="entry name" value="ANK_REPEAT"/>
    <property type="match status" value="1"/>
</dbReference>
<organism evidence="2 5">
    <name type="scientific">Adineta steineri</name>
    <dbReference type="NCBI Taxonomy" id="433720"/>
    <lineage>
        <taxon>Eukaryota</taxon>
        <taxon>Metazoa</taxon>
        <taxon>Spiralia</taxon>
        <taxon>Gnathifera</taxon>
        <taxon>Rotifera</taxon>
        <taxon>Eurotatoria</taxon>
        <taxon>Bdelloidea</taxon>
        <taxon>Adinetida</taxon>
        <taxon>Adinetidae</taxon>
        <taxon>Adineta</taxon>
    </lineage>
</organism>
<feature type="repeat" description="ANK" evidence="1">
    <location>
        <begin position="36"/>
        <end position="58"/>
    </location>
</feature>
<accession>A0A814W0M2</accession>
<dbReference type="EMBL" id="CAJNOI010000223">
    <property type="protein sequence ID" value="CAF1194558.1"/>
    <property type="molecule type" value="Genomic_DNA"/>
</dbReference>
<dbReference type="SUPFAM" id="SSF56399">
    <property type="entry name" value="ADP-ribosylation"/>
    <property type="match status" value="1"/>
</dbReference>
<proteinExistence type="predicted"/>
<sequence>MESEIYKACRYNDINYVQALIETSPNDTDINRLESNGDTALHFVCSKGYANIARLLLNDHRVDRHRTNRNGQTAYEIASTEEIRQLFSRDRHSDNPFCTNQTTLNPLEVFTNEDNSSDSRYTTFYPSQDPIKKECLYRVYKEDYNTMTLPIINQLRRFFGNDPEKNKIDKWVKNLQKHIEQCFIVQNYELNSTIYLNAYKCIEDYYKTKNIEYLLKLYTLHTLICQYFSQNSIKIDYLYAPICFHLSNLSERAYKGRCFRGLTMKENEFKKYKQAFDSKESYIKTNTFCSTSIDLAVAEMFTKTNNIRGTINVIIMFDFVRSCSTAIVLFSSSSQLKCISYFEDEKEVLILPGTIFLVKNIQKDNQAQFTIIHLEKFDTTEMENESYKERFRNYFDNMFTDL</sequence>
<evidence type="ECO:0000313" key="4">
    <source>
        <dbReference type="Proteomes" id="UP000663832"/>
    </source>
</evidence>
<comment type="caution">
    <text evidence="2">The sequence shown here is derived from an EMBL/GenBank/DDBJ whole genome shotgun (WGS) entry which is preliminary data.</text>
</comment>